<evidence type="ECO:0000313" key="5">
    <source>
        <dbReference type="Proteomes" id="UP001151287"/>
    </source>
</evidence>
<comment type="caution">
    <text evidence="4">The sequence shown here is derived from an EMBL/GenBank/DDBJ whole genome shotgun (WGS) entry which is preliminary data.</text>
</comment>
<dbReference type="Proteomes" id="UP001151287">
    <property type="component" value="Unassembled WGS sequence"/>
</dbReference>
<evidence type="ECO:0000313" key="4">
    <source>
        <dbReference type="EMBL" id="KAJ1701090.1"/>
    </source>
</evidence>
<organism evidence="4 5">
    <name type="scientific">Rhynchospora breviuscula</name>
    <dbReference type="NCBI Taxonomy" id="2022672"/>
    <lineage>
        <taxon>Eukaryota</taxon>
        <taxon>Viridiplantae</taxon>
        <taxon>Streptophyta</taxon>
        <taxon>Embryophyta</taxon>
        <taxon>Tracheophyta</taxon>
        <taxon>Spermatophyta</taxon>
        <taxon>Magnoliopsida</taxon>
        <taxon>Liliopsida</taxon>
        <taxon>Poales</taxon>
        <taxon>Cyperaceae</taxon>
        <taxon>Cyperoideae</taxon>
        <taxon>Rhynchosporeae</taxon>
        <taxon>Rhynchospora</taxon>
    </lineage>
</organism>
<reference evidence="4" key="1">
    <citation type="journal article" date="2022" name="Cell">
        <title>Repeat-based holocentromeres influence genome architecture and karyotype evolution.</title>
        <authorList>
            <person name="Hofstatter P.G."/>
            <person name="Thangavel G."/>
            <person name="Lux T."/>
            <person name="Neumann P."/>
            <person name="Vondrak T."/>
            <person name="Novak P."/>
            <person name="Zhang M."/>
            <person name="Costa L."/>
            <person name="Castellani M."/>
            <person name="Scott A."/>
            <person name="Toegelov H."/>
            <person name="Fuchs J."/>
            <person name="Mata-Sucre Y."/>
            <person name="Dias Y."/>
            <person name="Vanzela A.L.L."/>
            <person name="Huettel B."/>
            <person name="Almeida C.C.S."/>
            <person name="Simkova H."/>
            <person name="Souza G."/>
            <person name="Pedrosa-Harand A."/>
            <person name="Macas J."/>
            <person name="Mayer K.F.X."/>
            <person name="Houben A."/>
            <person name="Marques A."/>
        </authorList>
    </citation>
    <scope>NUCLEOTIDE SEQUENCE</scope>
    <source>
        <strain evidence="4">RhyBre1mFocal</strain>
    </source>
</reference>
<feature type="transmembrane region" description="Helical" evidence="3">
    <location>
        <begin position="388"/>
        <end position="409"/>
    </location>
</feature>
<keyword evidence="5" id="KW-1185">Reference proteome</keyword>
<gene>
    <name evidence="4" type="ORF">LUZ63_000869</name>
</gene>
<evidence type="ECO:0000256" key="1">
    <source>
        <dbReference type="SAM" id="Coils"/>
    </source>
</evidence>
<feature type="compositionally biased region" description="Polar residues" evidence="2">
    <location>
        <begin position="50"/>
        <end position="63"/>
    </location>
</feature>
<sequence length="430" mass="48253">MPTYTHVALDRLLAPGSHNTSHKPPPAPVKLDRAPTPIPSPRKPIPRRQMTPSLCATPETTPDSPSSPSSYPPSSPYIINHKRRGPRLMKSQSLGSDDCGSQLSEIVTQSQSQSRSQTVVPVLGEEEAQTSGENLVEEMADILQSEQIEGEMDEIEENSKEFEFMVGGVVTVRDEEKRVEKDEFLDLQESLSTISEDGIATERSYKPSTPIGEFYDAFEEISSESGAPIPSRGNNIEEELREIRLSLLMEIEKRKQAEEAVESLRNQWMKLSNQLSLVGLHLPLPPPITTERYGNCNSSNFELDPVEELSQQIIVSRLVNDAISKGISRTKVEAEIEPIIQSKNFEISRLMDRVQYYEFANREMSQRNQEAVEMARQQRNRRKRRQKWILASIGLAVTLGSAAIAWQLLPSKSVLSEQKISTSTAHMSQK</sequence>
<keyword evidence="3" id="KW-0472">Membrane</keyword>
<keyword evidence="1" id="KW-0175">Coiled coil</keyword>
<dbReference type="EMBL" id="JAMQYH010000001">
    <property type="protein sequence ID" value="KAJ1701090.1"/>
    <property type="molecule type" value="Genomic_DNA"/>
</dbReference>
<accession>A0A9Q0CWA9</accession>
<dbReference type="PANTHER" id="PTHR35490">
    <property type="entry name" value="BACTERIOPHAGE N4 ADSORPTION B PROTEIN"/>
    <property type="match status" value="1"/>
</dbReference>
<feature type="compositionally biased region" description="Polar residues" evidence="2">
    <location>
        <begin position="90"/>
        <end position="100"/>
    </location>
</feature>
<keyword evidence="3" id="KW-1133">Transmembrane helix</keyword>
<protein>
    <submittedName>
        <fullName evidence="4">Uncharacterized protein</fullName>
    </submittedName>
</protein>
<dbReference type="AlphaFoldDB" id="A0A9Q0CWA9"/>
<dbReference type="OrthoDB" id="1923043at2759"/>
<evidence type="ECO:0000256" key="2">
    <source>
        <dbReference type="SAM" id="MobiDB-lite"/>
    </source>
</evidence>
<keyword evidence="3" id="KW-0812">Transmembrane</keyword>
<feature type="region of interest" description="Disordered" evidence="2">
    <location>
        <begin position="9"/>
        <end position="100"/>
    </location>
</feature>
<proteinExistence type="predicted"/>
<dbReference type="PANTHER" id="PTHR35490:SF2">
    <property type="entry name" value="BACTERIOPHAGE N4 ADSORPTION B PROTEIN"/>
    <property type="match status" value="1"/>
</dbReference>
<evidence type="ECO:0000256" key="3">
    <source>
        <dbReference type="SAM" id="Phobius"/>
    </source>
</evidence>
<feature type="coiled-coil region" evidence="1">
    <location>
        <begin position="247"/>
        <end position="274"/>
    </location>
</feature>
<name>A0A9Q0CWA9_9POAL</name>